<dbReference type="EMBL" id="JH719451">
    <property type="protein sequence ID" value="EJF57424.1"/>
    <property type="molecule type" value="Genomic_DNA"/>
</dbReference>
<evidence type="ECO:0000313" key="3">
    <source>
        <dbReference type="Proteomes" id="UP000053319"/>
    </source>
</evidence>
<feature type="compositionally biased region" description="Acidic residues" evidence="1">
    <location>
        <begin position="109"/>
        <end position="118"/>
    </location>
</feature>
<gene>
    <name evidence="2" type="ORF">DICSQDRAFT_173981</name>
</gene>
<feature type="compositionally biased region" description="Basic and acidic residues" evidence="1">
    <location>
        <begin position="75"/>
        <end position="92"/>
    </location>
</feature>
<dbReference type="RefSeq" id="XP_007369833.1">
    <property type="nucleotide sequence ID" value="XM_007369771.1"/>
</dbReference>
<reference evidence="2 3" key="1">
    <citation type="journal article" date="2012" name="Science">
        <title>The Paleozoic origin of enzymatic lignin decomposition reconstructed from 31 fungal genomes.</title>
        <authorList>
            <person name="Floudas D."/>
            <person name="Binder M."/>
            <person name="Riley R."/>
            <person name="Barry K."/>
            <person name="Blanchette R.A."/>
            <person name="Henrissat B."/>
            <person name="Martinez A.T."/>
            <person name="Otillar R."/>
            <person name="Spatafora J.W."/>
            <person name="Yadav J.S."/>
            <person name="Aerts A."/>
            <person name="Benoit I."/>
            <person name="Boyd A."/>
            <person name="Carlson A."/>
            <person name="Copeland A."/>
            <person name="Coutinho P.M."/>
            <person name="de Vries R.P."/>
            <person name="Ferreira P."/>
            <person name="Findley K."/>
            <person name="Foster B."/>
            <person name="Gaskell J."/>
            <person name="Glotzer D."/>
            <person name="Gorecki P."/>
            <person name="Heitman J."/>
            <person name="Hesse C."/>
            <person name="Hori C."/>
            <person name="Igarashi K."/>
            <person name="Jurgens J.A."/>
            <person name="Kallen N."/>
            <person name="Kersten P."/>
            <person name="Kohler A."/>
            <person name="Kuees U."/>
            <person name="Kumar T.K.A."/>
            <person name="Kuo A."/>
            <person name="LaButti K."/>
            <person name="Larrondo L.F."/>
            <person name="Lindquist E."/>
            <person name="Ling A."/>
            <person name="Lombard V."/>
            <person name="Lucas S."/>
            <person name="Lundell T."/>
            <person name="Martin R."/>
            <person name="McLaughlin D.J."/>
            <person name="Morgenstern I."/>
            <person name="Morin E."/>
            <person name="Murat C."/>
            <person name="Nagy L.G."/>
            <person name="Nolan M."/>
            <person name="Ohm R.A."/>
            <person name="Patyshakuliyeva A."/>
            <person name="Rokas A."/>
            <person name="Ruiz-Duenas F.J."/>
            <person name="Sabat G."/>
            <person name="Salamov A."/>
            <person name="Samejima M."/>
            <person name="Schmutz J."/>
            <person name="Slot J.C."/>
            <person name="St John F."/>
            <person name="Stenlid J."/>
            <person name="Sun H."/>
            <person name="Sun S."/>
            <person name="Syed K."/>
            <person name="Tsang A."/>
            <person name="Wiebenga A."/>
            <person name="Young D."/>
            <person name="Pisabarro A."/>
            <person name="Eastwood D.C."/>
            <person name="Martin F."/>
            <person name="Cullen D."/>
            <person name="Grigoriev I.V."/>
            <person name="Hibbett D.S."/>
        </authorList>
    </citation>
    <scope>NUCLEOTIDE SEQUENCE [LARGE SCALE GENOMIC DNA]</scope>
    <source>
        <strain evidence="2 3">LYAD-421 SS1</strain>
    </source>
</reference>
<name>R7SMM4_DICSQ</name>
<accession>R7SMM4</accession>
<evidence type="ECO:0000256" key="1">
    <source>
        <dbReference type="SAM" id="MobiDB-lite"/>
    </source>
</evidence>
<evidence type="ECO:0000313" key="2">
    <source>
        <dbReference type="EMBL" id="EJF57424.1"/>
    </source>
</evidence>
<dbReference type="AlphaFoldDB" id="R7SMM4"/>
<dbReference type="KEGG" id="dsq:DICSQDRAFT_173981"/>
<feature type="region of interest" description="Disordered" evidence="1">
    <location>
        <begin position="45"/>
        <end position="120"/>
    </location>
</feature>
<organism evidence="2 3">
    <name type="scientific">Dichomitus squalens (strain LYAD-421)</name>
    <name type="common">Western red white-rot fungus</name>
    <dbReference type="NCBI Taxonomy" id="732165"/>
    <lineage>
        <taxon>Eukaryota</taxon>
        <taxon>Fungi</taxon>
        <taxon>Dikarya</taxon>
        <taxon>Basidiomycota</taxon>
        <taxon>Agaricomycotina</taxon>
        <taxon>Agaricomycetes</taxon>
        <taxon>Polyporales</taxon>
        <taxon>Polyporaceae</taxon>
        <taxon>Dichomitus</taxon>
    </lineage>
</organism>
<protein>
    <submittedName>
        <fullName evidence="2">Uncharacterized protein</fullName>
    </submittedName>
</protein>
<sequence>MSRVVARPSRYKLRLHTLSSYTHHSETTNDINGGYEHVAEYIPIAQPNLPSPSSPHARDERVHRAHAPQGLELLRGPEGHGARKNEGKHKDAMDEDGETTMQQDRCEADPEGSIDGDCEEKKAVKVPKEELVRGCRYGATFLPVADRGYP</sequence>
<dbReference type="HOGENOM" id="CLU_1740480_0_0_1"/>
<dbReference type="GeneID" id="18839861"/>
<dbReference type="Proteomes" id="UP000053319">
    <property type="component" value="Unassembled WGS sequence"/>
</dbReference>
<proteinExistence type="predicted"/>